<evidence type="ECO:0000313" key="2">
    <source>
        <dbReference type="EMBL" id="CAL1414710.1"/>
    </source>
</evidence>
<protein>
    <submittedName>
        <fullName evidence="2">Uncharacterized protein</fullName>
    </submittedName>
</protein>
<sequence length="84" mass="9137">MQHGLTDSFWSVYSLRWAGLYLHFSPKSINHFNSKAAKGNTIEQTVVQGGPLPRRGPSTLVTLRGSGLLSNVKGIWPIGTWSGA</sequence>
<keyword evidence="3" id="KW-1185">Reference proteome</keyword>
<evidence type="ECO:0000313" key="3">
    <source>
        <dbReference type="Proteomes" id="UP001497516"/>
    </source>
</evidence>
<dbReference type="EMBL" id="OZ034822">
    <property type="protein sequence ID" value="CAL1414710.1"/>
    <property type="molecule type" value="Genomic_DNA"/>
</dbReference>
<name>A0AAV2GZH1_9ROSI</name>
<gene>
    <name evidence="1" type="ORF">LTRI10_LOCUS53757</name>
    <name evidence="2" type="ORF">LTRI10_LOCUS53853</name>
</gene>
<dbReference type="Proteomes" id="UP001497516">
    <property type="component" value="Chromosome 9"/>
</dbReference>
<dbReference type="AlphaFoldDB" id="A0AAV2GZH1"/>
<evidence type="ECO:0000313" key="1">
    <source>
        <dbReference type="EMBL" id="CAL1414607.1"/>
    </source>
</evidence>
<reference evidence="2 3" key="1">
    <citation type="submission" date="2024-04" db="EMBL/GenBank/DDBJ databases">
        <authorList>
            <person name="Fracassetti M."/>
        </authorList>
    </citation>
    <scope>NUCLEOTIDE SEQUENCE [LARGE SCALE GENOMIC DNA]</scope>
</reference>
<organism evidence="2 3">
    <name type="scientific">Linum trigynum</name>
    <dbReference type="NCBI Taxonomy" id="586398"/>
    <lineage>
        <taxon>Eukaryota</taxon>
        <taxon>Viridiplantae</taxon>
        <taxon>Streptophyta</taxon>
        <taxon>Embryophyta</taxon>
        <taxon>Tracheophyta</taxon>
        <taxon>Spermatophyta</taxon>
        <taxon>Magnoliopsida</taxon>
        <taxon>eudicotyledons</taxon>
        <taxon>Gunneridae</taxon>
        <taxon>Pentapetalae</taxon>
        <taxon>rosids</taxon>
        <taxon>fabids</taxon>
        <taxon>Malpighiales</taxon>
        <taxon>Linaceae</taxon>
        <taxon>Linum</taxon>
    </lineage>
</organism>
<accession>A0AAV2GZH1</accession>
<proteinExistence type="predicted"/>
<dbReference type="EMBL" id="OZ034822">
    <property type="protein sequence ID" value="CAL1414607.1"/>
    <property type="molecule type" value="Genomic_DNA"/>
</dbReference>